<keyword evidence="2" id="KW-1185">Reference proteome</keyword>
<organism evidence="1 2">
    <name type="scientific">Aurantiacibacter atlanticus</name>
    <dbReference type="NCBI Taxonomy" id="1648404"/>
    <lineage>
        <taxon>Bacteria</taxon>
        <taxon>Pseudomonadati</taxon>
        <taxon>Pseudomonadota</taxon>
        <taxon>Alphaproteobacteria</taxon>
        <taxon>Sphingomonadales</taxon>
        <taxon>Erythrobacteraceae</taxon>
        <taxon>Aurantiacibacter</taxon>
    </lineage>
</organism>
<dbReference type="EMBL" id="CP011310">
    <property type="protein sequence ID" value="ANC50408.1"/>
    <property type="molecule type" value="Genomic_DNA"/>
</dbReference>
<dbReference type="Proteomes" id="UP000059113">
    <property type="component" value="Chromosome"/>
</dbReference>
<evidence type="ECO:0000313" key="1">
    <source>
        <dbReference type="EMBL" id="ANC50408.1"/>
    </source>
</evidence>
<gene>
    <name evidence="1" type="ORF">CP97_14722</name>
</gene>
<evidence type="ECO:0000313" key="2">
    <source>
        <dbReference type="Proteomes" id="UP000059113"/>
    </source>
</evidence>
<reference evidence="1 2" key="1">
    <citation type="journal article" date="2015" name="Int. J. Syst. Evol. Microbiol.">
        <title>Erythrobacter atlanticus sp. nov., a bacterium from ocean sediment able to degrade polycyclic aromatic hydrocarbons.</title>
        <authorList>
            <person name="Zhuang L."/>
            <person name="Liu Y."/>
            <person name="Wang L."/>
            <person name="Wang W."/>
            <person name="Shao Z."/>
        </authorList>
    </citation>
    <scope>NUCLEOTIDE SEQUENCE [LARGE SCALE GENOMIC DNA]</scope>
    <source>
        <strain evidence="2">s21-N3</strain>
    </source>
</reference>
<dbReference type="AlphaFoldDB" id="A0A168M1H6"/>
<reference evidence="2" key="2">
    <citation type="submission" date="2015-04" db="EMBL/GenBank/DDBJ databases">
        <title>The complete genome sequence of Erythrobacter sp. s21-N3.</title>
        <authorList>
            <person name="Zhuang L."/>
            <person name="Liu Y."/>
            <person name="Shao Z."/>
        </authorList>
    </citation>
    <scope>NUCLEOTIDE SEQUENCE [LARGE SCALE GENOMIC DNA]</scope>
    <source>
        <strain evidence="2">s21-N3</strain>
    </source>
</reference>
<dbReference type="KEGG" id="ery:CP97_14722"/>
<sequence length="64" mass="7268">MSGEIASAPCMAMVYDRLDAGRNGQFRRKWPRGWSWSVVVLSIWRYSGFPSAMAVATRQPDCAW</sequence>
<name>A0A168M1H6_9SPHN</name>
<protein>
    <submittedName>
        <fullName evidence="1">Uncharacterized protein</fullName>
    </submittedName>
</protein>
<accession>A0A168M1H6</accession>
<dbReference type="STRING" id="1648404.CP97_14722"/>
<proteinExistence type="predicted"/>